<feature type="non-terminal residue" evidence="1">
    <location>
        <position position="515"/>
    </location>
</feature>
<evidence type="ECO:0000313" key="2">
    <source>
        <dbReference type="Proteomes" id="UP000805193"/>
    </source>
</evidence>
<gene>
    <name evidence="1" type="ORF">HPB47_001606</name>
</gene>
<proteinExistence type="predicted"/>
<protein>
    <submittedName>
        <fullName evidence="1">Uncharacterized protein</fullName>
    </submittedName>
</protein>
<comment type="caution">
    <text evidence="1">The sequence shown here is derived from an EMBL/GenBank/DDBJ whole genome shotgun (WGS) entry which is preliminary data.</text>
</comment>
<dbReference type="EMBL" id="JABSTQ010010206">
    <property type="protein sequence ID" value="KAG0422573.1"/>
    <property type="molecule type" value="Genomic_DNA"/>
</dbReference>
<organism evidence="1 2">
    <name type="scientific">Ixodes persulcatus</name>
    <name type="common">Taiga tick</name>
    <dbReference type="NCBI Taxonomy" id="34615"/>
    <lineage>
        <taxon>Eukaryota</taxon>
        <taxon>Metazoa</taxon>
        <taxon>Ecdysozoa</taxon>
        <taxon>Arthropoda</taxon>
        <taxon>Chelicerata</taxon>
        <taxon>Arachnida</taxon>
        <taxon>Acari</taxon>
        <taxon>Parasitiformes</taxon>
        <taxon>Ixodida</taxon>
        <taxon>Ixodoidea</taxon>
        <taxon>Ixodidae</taxon>
        <taxon>Ixodinae</taxon>
        <taxon>Ixodes</taxon>
    </lineage>
</organism>
<evidence type="ECO:0000313" key="1">
    <source>
        <dbReference type="EMBL" id="KAG0422573.1"/>
    </source>
</evidence>
<name>A0AC60PNI3_IXOPE</name>
<reference evidence="1 2" key="1">
    <citation type="journal article" date="2020" name="Cell">
        <title>Large-Scale Comparative Analyses of Tick Genomes Elucidate Their Genetic Diversity and Vector Capacities.</title>
        <authorList>
            <consortium name="Tick Genome and Microbiome Consortium (TIGMIC)"/>
            <person name="Jia N."/>
            <person name="Wang J."/>
            <person name="Shi W."/>
            <person name="Du L."/>
            <person name="Sun Y."/>
            <person name="Zhan W."/>
            <person name="Jiang J.F."/>
            <person name="Wang Q."/>
            <person name="Zhang B."/>
            <person name="Ji P."/>
            <person name="Bell-Sakyi L."/>
            <person name="Cui X.M."/>
            <person name="Yuan T.T."/>
            <person name="Jiang B.G."/>
            <person name="Yang W.F."/>
            <person name="Lam T.T."/>
            <person name="Chang Q.C."/>
            <person name="Ding S.J."/>
            <person name="Wang X.J."/>
            <person name="Zhu J.G."/>
            <person name="Ruan X.D."/>
            <person name="Zhao L."/>
            <person name="Wei J.T."/>
            <person name="Ye R.Z."/>
            <person name="Que T.C."/>
            <person name="Du C.H."/>
            <person name="Zhou Y.H."/>
            <person name="Cheng J.X."/>
            <person name="Dai P.F."/>
            <person name="Guo W.B."/>
            <person name="Han X.H."/>
            <person name="Huang E.J."/>
            <person name="Li L.F."/>
            <person name="Wei W."/>
            <person name="Gao Y.C."/>
            <person name="Liu J.Z."/>
            <person name="Shao H.Z."/>
            <person name="Wang X."/>
            <person name="Wang C.C."/>
            <person name="Yang T.C."/>
            <person name="Huo Q.B."/>
            <person name="Li W."/>
            <person name="Chen H.Y."/>
            <person name="Chen S.E."/>
            <person name="Zhou L.G."/>
            <person name="Ni X.B."/>
            <person name="Tian J.H."/>
            <person name="Sheng Y."/>
            <person name="Liu T."/>
            <person name="Pan Y.S."/>
            <person name="Xia L.Y."/>
            <person name="Li J."/>
            <person name="Zhao F."/>
            <person name="Cao W.C."/>
        </authorList>
    </citation>
    <scope>NUCLEOTIDE SEQUENCE [LARGE SCALE GENOMIC DNA]</scope>
    <source>
        <strain evidence="1">Iper-2018</strain>
    </source>
</reference>
<feature type="non-terminal residue" evidence="1">
    <location>
        <position position="1"/>
    </location>
</feature>
<accession>A0AC60PNI3</accession>
<dbReference type="Proteomes" id="UP000805193">
    <property type="component" value="Unassembled WGS sequence"/>
</dbReference>
<keyword evidence="2" id="KW-1185">Reference proteome</keyword>
<sequence length="515" mass="59315">GRGNEKSARRNGEKESGSRSSSWQKPVELLPKLLDEFRDELPQSTPLEEIKRRYKQYELARTNEDQCASITTLEDSTTVTPCEDASSTRGADSQDTTDLSSATTTTRGEGDSSGDEGGPLVTSGVGASSAKRKKGSSTRPTSKSTPTSPFRRPSQLVPIPTTSPLLKLVDNPKAKTKLPIKDMKLLELMLRRREQEDREAEERRLAHRAWDLEREQRAKSNKAAGGAPLRHTGSLRNQTDKRWRRSQPMTSSNSCELLDSGSCSSAKTPEEKMPSQVFSHLAEMKQCLEQASQRQLQHSKQKLRELQHEQEELQRQRHMEMERAYRRQLEDRIRQKEALFAERKRQRSAEKESVLRKSAEELEEKLEQVRLNQQEMDSALDMWRERVADYQEAANLRARQRAQEALEFKKRIAQHERLLRQAEHQRNMHRVEMEESIRLQSMMERLREKEDKSRLHAQEKQLFIEQSRALAKATAALREQLRLHTDRSVYVRRPRSNLSASSSVNSGLVKRSKSN</sequence>